<feature type="domain" description="Plastid lipid-associated protein/fibrillin conserved" evidence="4">
    <location>
        <begin position="503"/>
        <end position="718"/>
    </location>
</feature>
<dbReference type="Proteomes" id="UP001497392">
    <property type="component" value="Unassembled WGS sequence"/>
</dbReference>
<keyword evidence="2" id="KW-0934">Plastid</keyword>
<gene>
    <name evidence="5" type="primary">g6587</name>
    <name evidence="5" type="ORF">VP750_LOCUS5635</name>
</gene>
<evidence type="ECO:0000256" key="1">
    <source>
        <dbReference type="ARBA" id="ARBA00004474"/>
    </source>
</evidence>
<evidence type="ECO:0000313" key="5">
    <source>
        <dbReference type="EMBL" id="CAL5223976.1"/>
    </source>
</evidence>
<dbReference type="PANTHER" id="PTHR31906">
    <property type="entry name" value="PLASTID-LIPID-ASSOCIATED PROTEIN 4, CHLOROPLASTIC-RELATED"/>
    <property type="match status" value="1"/>
</dbReference>
<feature type="region of interest" description="Disordered" evidence="3">
    <location>
        <begin position="320"/>
        <end position="344"/>
    </location>
</feature>
<feature type="compositionally biased region" description="Polar residues" evidence="3">
    <location>
        <begin position="208"/>
        <end position="226"/>
    </location>
</feature>
<dbReference type="Gene3D" id="1.20.120.20">
    <property type="entry name" value="Apolipoprotein"/>
    <property type="match status" value="2"/>
</dbReference>
<keyword evidence="6" id="KW-1185">Reference proteome</keyword>
<evidence type="ECO:0000313" key="6">
    <source>
        <dbReference type="Proteomes" id="UP001497392"/>
    </source>
</evidence>
<reference evidence="5 6" key="1">
    <citation type="submission" date="2024-06" db="EMBL/GenBank/DDBJ databases">
        <authorList>
            <person name="Kraege A."/>
            <person name="Thomma B."/>
        </authorList>
    </citation>
    <scope>NUCLEOTIDE SEQUENCE [LARGE SCALE GENOMIC DNA]</scope>
</reference>
<evidence type="ECO:0000259" key="4">
    <source>
        <dbReference type="Pfam" id="PF04755"/>
    </source>
</evidence>
<comment type="caution">
    <text evidence="5">The sequence shown here is derived from an EMBL/GenBank/DDBJ whole genome shotgun (WGS) entry which is preliminary data.</text>
</comment>
<dbReference type="EMBL" id="CAXHTA020000009">
    <property type="protein sequence ID" value="CAL5223976.1"/>
    <property type="molecule type" value="Genomic_DNA"/>
</dbReference>
<sequence>MGAHAQLLMAGHALGCGLPGRALGSPHRAAPFASSRRIQRTLPSCARIVCSAASDGRKKAARQRKEATDSAQQGVDKVADVIKSRAEKAEDALPSSTMGGTFRADAGSASAAPKQGIDDIADVIKSRADKAEGALPSSTTGGTFRPDASPSASTKQGVDDTADTLKVGAGQAQDAVNNPRGAVGDAARSTRSNVDDAADSLKDAVQSAEGQAGSQRPSVSGASENVQEGIDSTADTVKEGTRQAQEYAAEPEKAVDDAAENINKGVDQAAETVSEGIDQAREYAENPTEAVSDAAEGAESAVDSIADALKAGLRNTAQAASDTADAAEDAAQDARSQSEPRVGARPLNVTYKSGAGATVQDTTTSGGSEATAAASLRAEDTARQADAQVDRTAADLEANIDEAAEQTQAVIGAVSERLEGAIEDAPRQTASVVQSVVASAADSIRGAQRFVDSAAASAGRTAGRVESAADDMSSEGGQPAPFASTPLTSIPSFTDDKETVSYFKKRLMFCMAGLDRGFAANATAVKDTEAAIYSLVGAAGGAPTLSYQAPEGGNGDKSTMSLLSGTWRLVYSSAFASGSLGGFRPGPQAALVPVTIGQVYQVISTIATLDNVVEFYFRNQLPSLPGLPPAEPIVATARLRHSLEIQSGSTVRITFENTELKTTGGLGGVLSRLPEVTLPQLPEQLQPSRRMRSSTFEVIYLDDDLRITRGDRGELRVFVRSM</sequence>
<comment type="subcellular location">
    <subcellularLocation>
        <location evidence="1">Plastid</location>
    </subcellularLocation>
</comment>
<proteinExistence type="predicted"/>
<dbReference type="Pfam" id="PF04755">
    <property type="entry name" value="PAP_fibrillin"/>
    <property type="match status" value="1"/>
</dbReference>
<accession>A0ABP1FWZ7</accession>
<protein>
    <submittedName>
        <fullName evidence="5">G6587 protein</fullName>
    </submittedName>
</protein>
<feature type="region of interest" description="Disordered" evidence="3">
    <location>
        <begin position="129"/>
        <end position="300"/>
    </location>
</feature>
<dbReference type="InterPro" id="IPR006843">
    <property type="entry name" value="PAP/fibrillin_dom"/>
</dbReference>
<evidence type="ECO:0000256" key="2">
    <source>
        <dbReference type="ARBA" id="ARBA00022640"/>
    </source>
</evidence>
<organism evidence="5 6">
    <name type="scientific">Coccomyxa viridis</name>
    <dbReference type="NCBI Taxonomy" id="1274662"/>
    <lineage>
        <taxon>Eukaryota</taxon>
        <taxon>Viridiplantae</taxon>
        <taxon>Chlorophyta</taxon>
        <taxon>core chlorophytes</taxon>
        <taxon>Trebouxiophyceae</taxon>
        <taxon>Trebouxiophyceae incertae sedis</taxon>
        <taxon>Coccomyxaceae</taxon>
        <taxon>Coccomyxa</taxon>
    </lineage>
</organism>
<dbReference type="InterPro" id="IPR039633">
    <property type="entry name" value="PAP"/>
</dbReference>
<evidence type="ECO:0000256" key="3">
    <source>
        <dbReference type="SAM" id="MobiDB-lite"/>
    </source>
</evidence>
<feature type="region of interest" description="Disordered" evidence="3">
    <location>
        <begin position="461"/>
        <end position="490"/>
    </location>
</feature>
<name>A0ABP1FWZ7_9CHLO</name>
<feature type="region of interest" description="Disordered" evidence="3">
    <location>
        <begin position="87"/>
        <end position="114"/>
    </location>
</feature>